<feature type="domain" description="PHD-type" evidence="6">
    <location>
        <begin position="288"/>
        <end position="436"/>
    </location>
</feature>
<comment type="caution">
    <text evidence="7">The sequence shown here is derived from an EMBL/GenBank/DDBJ whole genome shotgun (WGS) entry which is preliminary data.</text>
</comment>
<dbReference type="PROSITE" id="PS01359">
    <property type="entry name" value="ZF_PHD_1"/>
    <property type="match status" value="1"/>
</dbReference>
<dbReference type="Pfam" id="PF00628">
    <property type="entry name" value="PHD"/>
    <property type="match status" value="1"/>
</dbReference>
<dbReference type="PANTHER" id="PTHR13793">
    <property type="entry name" value="PHD FINGER PROTEINS"/>
    <property type="match status" value="1"/>
</dbReference>
<name>A0A8S1XZY1_PAROT</name>
<organism evidence="7 8">
    <name type="scientific">Paramecium octaurelia</name>
    <dbReference type="NCBI Taxonomy" id="43137"/>
    <lineage>
        <taxon>Eukaryota</taxon>
        <taxon>Sar</taxon>
        <taxon>Alveolata</taxon>
        <taxon>Ciliophora</taxon>
        <taxon>Intramacronucleata</taxon>
        <taxon>Oligohymenophorea</taxon>
        <taxon>Peniculida</taxon>
        <taxon>Parameciidae</taxon>
        <taxon>Paramecium</taxon>
    </lineage>
</organism>
<dbReference type="OrthoDB" id="290660at2759"/>
<keyword evidence="2 4" id="KW-0863">Zinc-finger</keyword>
<dbReference type="AlphaFoldDB" id="A0A8S1XZY1"/>
<evidence type="ECO:0000256" key="2">
    <source>
        <dbReference type="ARBA" id="ARBA00022771"/>
    </source>
</evidence>
<proteinExistence type="predicted"/>
<sequence>MSVDNSFDNFEQLMFPSYGDMENREQIEEQYVLDPIPQEQEDKPIPQNPANNGKTYEQLFEIVQRLNDINWVEPSSKITPIKYLTPITYWFIMCSQYFQNDADPKIIKINQECQQIQEETARPYTYFDDWFIMEMRNIIDGQKNYHPKTQLEQQLLDTQLQVNTQIDAIQIEKPTLNIQNPPEYILKDLVGLTDIENQYLTYLESQQKYYDEQIINQTKSSNLAGTARKLQNVYNNCQICNQGVRSEDPLISCQKCQIIVHQKCYGLENAISNWICDVCLNFGNKGRFLKCPFCPKLGGAMRPTSMAMKDSIFELINPTFHTYAINYKVDRQKPPPDGEENYNFMILQYQLESVSDEPPKAEKIWTHVSCSLWLDFDLAKVDKRKFNSLCSICKQKKNGACVSCSKSKCTISFHPECARRSQIYMESDNIYCFKHQPLKIKRIFEDQHNQWKEEIYSFFKQYEKLEQQLAHRPKNNDVEFQKYELKAQQEEIEADIKQENEMLFQRIAEILEKDEKFIITFQQNQVVDIQLPYKRQSIYDIEENDRIWQQLANEKCSSEQVYILYQRAIRMRKKKKQGNAISQLQMPSIQELPNRNRHSVYSRPKFFKHHKKQKLQNGTSNNISLKIKIPKEAINIQQQYCICKQQNDEEMMQCEICSEWYHLKCLGFLSSLEDAQNLYFYCFRCEQKLNREQTKYIKRYKQYFADATFRDLKLKIGMSPHELRTHEKKNYKQLSK</sequence>
<evidence type="ECO:0000313" key="8">
    <source>
        <dbReference type="Proteomes" id="UP000683925"/>
    </source>
</evidence>
<evidence type="ECO:0000313" key="7">
    <source>
        <dbReference type="EMBL" id="CAD8204984.1"/>
    </source>
</evidence>
<dbReference type="Proteomes" id="UP000683925">
    <property type="component" value="Unassembled WGS sequence"/>
</dbReference>
<keyword evidence="1" id="KW-0479">Metal-binding</keyword>
<evidence type="ECO:0000256" key="1">
    <source>
        <dbReference type="ARBA" id="ARBA00022723"/>
    </source>
</evidence>
<dbReference type="PANTHER" id="PTHR13793:SF107">
    <property type="entry name" value="BROMODOMAIN-CONTAINING PROTEIN HOMOLOG"/>
    <property type="match status" value="1"/>
</dbReference>
<dbReference type="OMA" id="HRPKNND"/>
<dbReference type="Pfam" id="PF13831">
    <property type="entry name" value="PHD_2"/>
    <property type="match status" value="1"/>
</dbReference>
<dbReference type="Pfam" id="PF13771">
    <property type="entry name" value="zf-HC5HC2H"/>
    <property type="match status" value="1"/>
</dbReference>
<dbReference type="CDD" id="cd15571">
    <property type="entry name" value="ePHD"/>
    <property type="match status" value="1"/>
</dbReference>
<accession>A0A8S1XZY1</accession>
<evidence type="ECO:0000259" key="6">
    <source>
        <dbReference type="PROSITE" id="PS51805"/>
    </source>
</evidence>
<dbReference type="GO" id="GO:0006357">
    <property type="term" value="P:regulation of transcription by RNA polymerase II"/>
    <property type="evidence" value="ECO:0007669"/>
    <property type="project" value="TreeGrafter"/>
</dbReference>
<protein>
    <submittedName>
        <fullName evidence="7">Uncharacterized protein</fullName>
    </submittedName>
</protein>
<dbReference type="PROSITE" id="PS51805">
    <property type="entry name" value="EPHD"/>
    <property type="match status" value="1"/>
</dbReference>
<dbReference type="GO" id="GO:0008270">
    <property type="term" value="F:zinc ion binding"/>
    <property type="evidence" value="ECO:0007669"/>
    <property type="project" value="UniProtKB-KW"/>
</dbReference>
<dbReference type="InterPro" id="IPR019787">
    <property type="entry name" value="Znf_PHD-finger"/>
</dbReference>
<dbReference type="InterPro" id="IPR050701">
    <property type="entry name" value="Histone_Mod_Regulator"/>
</dbReference>
<dbReference type="EMBL" id="CAJJDP010000135">
    <property type="protein sequence ID" value="CAD8204984.1"/>
    <property type="molecule type" value="Genomic_DNA"/>
</dbReference>
<evidence type="ECO:0000256" key="3">
    <source>
        <dbReference type="ARBA" id="ARBA00022833"/>
    </source>
</evidence>
<evidence type="ECO:0000259" key="5">
    <source>
        <dbReference type="PROSITE" id="PS50016"/>
    </source>
</evidence>
<reference evidence="7" key="1">
    <citation type="submission" date="2021-01" db="EMBL/GenBank/DDBJ databases">
        <authorList>
            <consortium name="Genoscope - CEA"/>
            <person name="William W."/>
        </authorList>
    </citation>
    <scope>NUCLEOTIDE SEQUENCE</scope>
</reference>
<evidence type="ECO:0000256" key="4">
    <source>
        <dbReference type="PROSITE-ProRule" id="PRU00146"/>
    </source>
</evidence>
<feature type="domain" description="PHD-type" evidence="5">
    <location>
        <begin position="638"/>
        <end position="688"/>
    </location>
</feature>
<dbReference type="InterPro" id="IPR019786">
    <property type="entry name" value="Zinc_finger_PHD-type_CS"/>
</dbReference>
<gene>
    <name evidence="7" type="ORF">POCTA_138.1.T1340073</name>
</gene>
<keyword evidence="8" id="KW-1185">Reference proteome</keyword>
<keyword evidence="3" id="KW-0862">Zinc</keyword>
<dbReference type="InterPro" id="IPR001965">
    <property type="entry name" value="Znf_PHD"/>
</dbReference>
<dbReference type="SMART" id="SM00249">
    <property type="entry name" value="PHD"/>
    <property type="match status" value="3"/>
</dbReference>
<dbReference type="InterPro" id="IPR034732">
    <property type="entry name" value="EPHD"/>
</dbReference>
<dbReference type="PROSITE" id="PS50016">
    <property type="entry name" value="ZF_PHD_2"/>
    <property type="match status" value="1"/>
</dbReference>